<dbReference type="GeneID" id="98147144"/>
<organism evidence="1 2">
    <name type="scientific">Aspergillus lucknowensis</name>
    <dbReference type="NCBI Taxonomy" id="176173"/>
    <lineage>
        <taxon>Eukaryota</taxon>
        <taxon>Fungi</taxon>
        <taxon>Dikarya</taxon>
        <taxon>Ascomycota</taxon>
        <taxon>Pezizomycotina</taxon>
        <taxon>Eurotiomycetes</taxon>
        <taxon>Eurotiomycetidae</taxon>
        <taxon>Eurotiales</taxon>
        <taxon>Aspergillaceae</taxon>
        <taxon>Aspergillus</taxon>
        <taxon>Aspergillus subgen. Nidulantes</taxon>
    </lineage>
</organism>
<dbReference type="RefSeq" id="XP_070890518.1">
    <property type="nucleotide sequence ID" value="XM_071032072.1"/>
</dbReference>
<sequence>MVEISIFDGTLITKRLISMLYFLTPALDLAVKHVHSNSGSAKQKHRLRTVIFASWKDPIPHRRFGMVREVTYHLYVYASLESISLEVGCKDMYRAVVQDQYSSTVWVPESTPDSASLPVDKRWHPGPLSMGVAMAGDRIDIPIQPRSTSPETARTPLITLPNRWQFRIAATRSFS</sequence>
<comment type="caution">
    <text evidence="1">The sequence shown here is derived from an EMBL/GenBank/DDBJ whole genome shotgun (WGS) entry which is preliminary data.</text>
</comment>
<dbReference type="Proteomes" id="UP001610432">
    <property type="component" value="Unassembled WGS sequence"/>
</dbReference>
<name>A0ABR4M4L3_9EURO</name>
<reference evidence="1 2" key="1">
    <citation type="submission" date="2024-07" db="EMBL/GenBank/DDBJ databases">
        <title>Section-level genome sequencing and comparative genomics of Aspergillus sections Usti and Cavernicolus.</title>
        <authorList>
            <consortium name="Lawrence Berkeley National Laboratory"/>
            <person name="Nybo J.L."/>
            <person name="Vesth T.C."/>
            <person name="Theobald S."/>
            <person name="Frisvad J.C."/>
            <person name="Larsen T.O."/>
            <person name="Kjaerboelling I."/>
            <person name="Rothschild-Mancinelli K."/>
            <person name="Lyhne E.K."/>
            <person name="Kogle M.E."/>
            <person name="Barry K."/>
            <person name="Clum A."/>
            <person name="Na H."/>
            <person name="Ledsgaard L."/>
            <person name="Lin J."/>
            <person name="Lipzen A."/>
            <person name="Kuo A."/>
            <person name="Riley R."/>
            <person name="Mondo S."/>
            <person name="Labutti K."/>
            <person name="Haridas S."/>
            <person name="Pangalinan J."/>
            <person name="Salamov A.A."/>
            <person name="Simmons B.A."/>
            <person name="Magnuson J.K."/>
            <person name="Chen J."/>
            <person name="Drula E."/>
            <person name="Henrissat B."/>
            <person name="Wiebenga A."/>
            <person name="Lubbers R.J."/>
            <person name="Gomes A.C."/>
            <person name="Macurrencykelacurrency M.R."/>
            <person name="Stajich J."/>
            <person name="Grigoriev I.V."/>
            <person name="Mortensen U.H."/>
            <person name="De Vries R.P."/>
            <person name="Baker S.E."/>
            <person name="Andersen M.R."/>
        </authorList>
    </citation>
    <scope>NUCLEOTIDE SEQUENCE [LARGE SCALE GENOMIC DNA]</scope>
    <source>
        <strain evidence="1 2">CBS 449.75</strain>
    </source>
</reference>
<accession>A0ABR4M4L3</accession>
<dbReference type="EMBL" id="JBFXLQ010000003">
    <property type="protein sequence ID" value="KAL2871539.1"/>
    <property type="molecule type" value="Genomic_DNA"/>
</dbReference>
<proteinExistence type="predicted"/>
<evidence type="ECO:0000313" key="2">
    <source>
        <dbReference type="Proteomes" id="UP001610432"/>
    </source>
</evidence>
<gene>
    <name evidence="1" type="ORF">BJX67DRAFT_377305</name>
</gene>
<protein>
    <submittedName>
        <fullName evidence="1">Uncharacterized protein</fullName>
    </submittedName>
</protein>
<evidence type="ECO:0000313" key="1">
    <source>
        <dbReference type="EMBL" id="KAL2871539.1"/>
    </source>
</evidence>
<keyword evidence="2" id="KW-1185">Reference proteome</keyword>